<comment type="caution">
    <text evidence="2">The sequence shown here is derived from an EMBL/GenBank/DDBJ whole genome shotgun (WGS) entry which is preliminary data.</text>
</comment>
<dbReference type="Proteomes" id="UP000253436">
    <property type="component" value="Unassembled WGS sequence"/>
</dbReference>
<protein>
    <submittedName>
        <fullName evidence="2">Uncharacterized protein</fullName>
    </submittedName>
</protein>
<evidence type="ECO:0000313" key="3">
    <source>
        <dbReference type="Proteomes" id="UP000253436"/>
    </source>
</evidence>
<name>A0A368ZKP2_9FLAO</name>
<organism evidence="2 3">
    <name type="scientific">Winogradskyella arenosi</name>
    <dbReference type="NCBI Taxonomy" id="533325"/>
    <lineage>
        <taxon>Bacteria</taxon>
        <taxon>Pseudomonadati</taxon>
        <taxon>Bacteroidota</taxon>
        <taxon>Flavobacteriia</taxon>
        <taxon>Flavobacteriales</taxon>
        <taxon>Flavobacteriaceae</taxon>
        <taxon>Winogradskyella</taxon>
    </lineage>
</organism>
<keyword evidence="1" id="KW-0812">Transmembrane</keyword>
<sequence length="132" mass="14889">MKKRIIYISVIILIGAFLVGLFSAFYDSHSADEITVNQIEASLNTHCNCDSISKDMYSKGVQYSKTEGFSVAHVSFSLINCKYESLQKEANRIHQLLVNDVESLKNFNLISLDIISDDRHETVTIKNGQLEI</sequence>
<keyword evidence="1" id="KW-1133">Transmembrane helix</keyword>
<dbReference type="OrthoDB" id="1453217at2"/>
<reference evidence="2 3" key="1">
    <citation type="submission" date="2018-07" db="EMBL/GenBank/DDBJ databases">
        <title>Genomic Encyclopedia of Type Strains, Phase III (KMG-III): the genomes of soil and plant-associated and newly described type strains.</title>
        <authorList>
            <person name="Whitman W."/>
        </authorList>
    </citation>
    <scope>NUCLEOTIDE SEQUENCE [LARGE SCALE GENOMIC DNA]</scope>
    <source>
        <strain evidence="2 3">CECT 7958</strain>
    </source>
</reference>
<evidence type="ECO:0000313" key="2">
    <source>
        <dbReference type="EMBL" id="RCW93475.1"/>
    </source>
</evidence>
<proteinExistence type="predicted"/>
<dbReference type="RefSeq" id="WP_147269427.1">
    <property type="nucleotide sequence ID" value="NZ_QPJO01000001.1"/>
</dbReference>
<keyword evidence="1" id="KW-0472">Membrane</keyword>
<feature type="transmembrane region" description="Helical" evidence="1">
    <location>
        <begin position="5"/>
        <end position="26"/>
    </location>
</feature>
<keyword evidence="3" id="KW-1185">Reference proteome</keyword>
<dbReference type="EMBL" id="QPJO01000001">
    <property type="protein sequence ID" value="RCW93475.1"/>
    <property type="molecule type" value="Genomic_DNA"/>
</dbReference>
<evidence type="ECO:0000256" key="1">
    <source>
        <dbReference type="SAM" id="Phobius"/>
    </source>
</evidence>
<accession>A0A368ZKP2</accession>
<gene>
    <name evidence="2" type="ORF">DFQ08_101270</name>
</gene>
<dbReference type="AlphaFoldDB" id="A0A368ZKP2"/>